<organism evidence="1">
    <name type="scientific">Physcomitrium patens</name>
    <name type="common">Spreading-leaved earth moss</name>
    <name type="synonym">Physcomitrella patens</name>
    <dbReference type="NCBI Taxonomy" id="3218"/>
    <lineage>
        <taxon>Eukaryota</taxon>
        <taxon>Viridiplantae</taxon>
        <taxon>Streptophyta</taxon>
        <taxon>Embryophyta</taxon>
        <taxon>Bryophyta</taxon>
        <taxon>Bryophytina</taxon>
        <taxon>Bryopsida</taxon>
        <taxon>Funariidae</taxon>
        <taxon>Funariales</taxon>
        <taxon>Funariaceae</taxon>
        <taxon>Physcomitrium</taxon>
    </lineage>
</organism>
<dbReference type="Gramene" id="Pp3c3_38210V3.2">
    <property type="protein sequence ID" value="PAC:32941063.CDS.1"/>
    <property type="gene ID" value="Pp3c3_38210"/>
</dbReference>
<evidence type="ECO:0000313" key="3">
    <source>
        <dbReference type="Proteomes" id="UP000006727"/>
    </source>
</evidence>
<reference evidence="1 3" key="1">
    <citation type="journal article" date="2008" name="Science">
        <title>The Physcomitrella genome reveals evolutionary insights into the conquest of land by plants.</title>
        <authorList>
            <person name="Rensing S."/>
            <person name="Lang D."/>
            <person name="Zimmer A."/>
            <person name="Terry A."/>
            <person name="Salamov A."/>
            <person name="Shapiro H."/>
            <person name="Nishiyama T."/>
            <person name="Perroud P.-F."/>
            <person name="Lindquist E."/>
            <person name="Kamisugi Y."/>
            <person name="Tanahashi T."/>
            <person name="Sakakibara K."/>
            <person name="Fujita T."/>
            <person name="Oishi K."/>
            <person name="Shin-I T."/>
            <person name="Kuroki Y."/>
            <person name="Toyoda A."/>
            <person name="Suzuki Y."/>
            <person name="Hashimoto A."/>
            <person name="Yamaguchi K."/>
            <person name="Sugano A."/>
            <person name="Kohara Y."/>
            <person name="Fujiyama A."/>
            <person name="Anterola A."/>
            <person name="Aoki S."/>
            <person name="Ashton N."/>
            <person name="Barbazuk W.B."/>
            <person name="Barker E."/>
            <person name="Bennetzen J."/>
            <person name="Bezanilla M."/>
            <person name="Blankenship R."/>
            <person name="Cho S.H."/>
            <person name="Dutcher S."/>
            <person name="Estelle M."/>
            <person name="Fawcett J.A."/>
            <person name="Gundlach H."/>
            <person name="Hanada K."/>
            <person name="Heyl A."/>
            <person name="Hicks K.A."/>
            <person name="Hugh J."/>
            <person name="Lohr M."/>
            <person name="Mayer K."/>
            <person name="Melkozernov A."/>
            <person name="Murata T."/>
            <person name="Nelson D."/>
            <person name="Pils B."/>
            <person name="Prigge M."/>
            <person name="Reiss B."/>
            <person name="Renner T."/>
            <person name="Rombauts S."/>
            <person name="Rushton P."/>
            <person name="Sanderfoot A."/>
            <person name="Schween G."/>
            <person name="Shiu S.-H."/>
            <person name="Stueber K."/>
            <person name="Theodoulou F.L."/>
            <person name="Tu H."/>
            <person name="Van de Peer Y."/>
            <person name="Verrier P.J."/>
            <person name="Waters E."/>
            <person name="Wood A."/>
            <person name="Yang L."/>
            <person name="Cove D."/>
            <person name="Cuming A."/>
            <person name="Hasebe M."/>
            <person name="Lucas S."/>
            <person name="Mishler D.B."/>
            <person name="Reski R."/>
            <person name="Grigoriev I."/>
            <person name="Quatrano R.S."/>
            <person name="Boore J.L."/>
        </authorList>
    </citation>
    <scope>NUCLEOTIDE SEQUENCE [LARGE SCALE GENOMIC DNA]</scope>
    <source>
        <strain evidence="2 3">cv. Gransden 2004</strain>
    </source>
</reference>
<dbReference type="AlphaFoldDB" id="A0A2K1KXV3"/>
<accession>A0A2K1KXV3</accession>
<evidence type="ECO:0000313" key="1">
    <source>
        <dbReference type="EMBL" id="PNR58560.1"/>
    </source>
</evidence>
<reference evidence="1 3" key="2">
    <citation type="journal article" date="2018" name="Plant J.">
        <title>The Physcomitrella patens chromosome-scale assembly reveals moss genome structure and evolution.</title>
        <authorList>
            <person name="Lang D."/>
            <person name="Ullrich K.K."/>
            <person name="Murat F."/>
            <person name="Fuchs J."/>
            <person name="Jenkins J."/>
            <person name="Haas F.B."/>
            <person name="Piednoel M."/>
            <person name="Gundlach H."/>
            <person name="Van Bel M."/>
            <person name="Meyberg R."/>
            <person name="Vives C."/>
            <person name="Morata J."/>
            <person name="Symeonidi A."/>
            <person name="Hiss M."/>
            <person name="Muchero W."/>
            <person name="Kamisugi Y."/>
            <person name="Saleh O."/>
            <person name="Blanc G."/>
            <person name="Decker E.L."/>
            <person name="van Gessel N."/>
            <person name="Grimwood J."/>
            <person name="Hayes R.D."/>
            <person name="Graham S.W."/>
            <person name="Gunter L.E."/>
            <person name="McDaniel S.F."/>
            <person name="Hoernstein S.N.W."/>
            <person name="Larsson A."/>
            <person name="Li F.W."/>
            <person name="Perroud P.F."/>
            <person name="Phillips J."/>
            <person name="Ranjan P."/>
            <person name="Rokshar D.S."/>
            <person name="Rothfels C.J."/>
            <person name="Schneider L."/>
            <person name="Shu S."/>
            <person name="Stevenson D.W."/>
            <person name="Thummler F."/>
            <person name="Tillich M."/>
            <person name="Villarreal Aguilar J.C."/>
            <person name="Widiez T."/>
            <person name="Wong G.K."/>
            <person name="Wymore A."/>
            <person name="Zhang Y."/>
            <person name="Zimmer A.D."/>
            <person name="Quatrano R.S."/>
            <person name="Mayer K.F.X."/>
            <person name="Goodstein D."/>
            <person name="Casacuberta J.M."/>
            <person name="Vandepoele K."/>
            <person name="Reski R."/>
            <person name="Cuming A.C."/>
            <person name="Tuskan G.A."/>
            <person name="Maumus F."/>
            <person name="Salse J."/>
            <person name="Schmutz J."/>
            <person name="Rensing S.A."/>
        </authorList>
    </citation>
    <scope>NUCLEOTIDE SEQUENCE [LARGE SCALE GENOMIC DNA]</scope>
    <source>
        <strain evidence="2 3">cv. Gransden 2004</strain>
    </source>
</reference>
<proteinExistence type="predicted"/>
<evidence type="ECO:0000313" key="2">
    <source>
        <dbReference type="EnsemblPlants" id="PAC:32941062.CDS.1"/>
    </source>
</evidence>
<protein>
    <submittedName>
        <fullName evidence="1 2">Uncharacterized protein</fullName>
    </submittedName>
</protein>
<dbReference type="EnsemblPlants" id="Pp3c3_38210V3.2">
    <property type="protein sequence ID" value="PAC:32941063.CDS.1"/>
    <property type="gene ID" value="Pp3c3_38210"/>
</dbReference>
<dbReference type="InParanoid" id="A0A2K1KXV3"/>
<sequence>MALSIRLSVHGAWNSTMPCLSPPYTGAVTALVGRMHALQSTTNALLRLFPSASPSMICWISFHSTPPSPRLLIHYFPSHDLKLDREDDKQDKDQLRERGTARKGDYSELDITCIVAQFSQTELDDAMRGPPNVTHV</sequence>
<reference evidence="2" key="3">
    <citation type="submission" date="2020-12" db="UniProtKB">
        <authorList>
            <consortium name="EnsemblPlants"/>
        </authorList>
    </citation>
    <scope>IDENTIFICATION</scope>
</reference>
<dbReference type="PaxDb" id="3218-PP1S96_262V6.1"/>
<dbReference type="Proteomes" id="UP000006727">
    <property type="component" value="Chromosome 3"/>
</dbReference>
<keyword evidence="3" id="KW-1185">Reference proteome</keyword>
<name>A0A2K1KXV3_PHYPA</name>
<dbReference type="EnsemblPlants" id="Pp3c3_38210V3.1">
    <property type="protein sequence ID" value="PAC:32941062.CDS.1"/>
    <property type="gene ID" value="Pp3c3_38210"/>
</dbReference>
<dbReference type="EMBL" id="ABEU02000003">
    <property type="protein sequence ID" value="PNR58560.1"/>
    <property type="molecule type" value="Genomic_DNA"/>
</dbReference>
<gene>
    <name evidence="1" type="ORF">PHYPA_005555</name>
</gene>
<dbReference type="Gramene" id="Pp3c3_38210V3.1">
    <property type="protein sequence ID" value="PAC:32941062.CDS.1"/>
    <property type="gene ID" value="Pp3c3_38210"/>
</dbReference>